<dbReference type="InterPro" id="IPR058028">
    <property type="entry name" value="Tepsin_VHS/ENTH-like"/>
</dbReference>
<feature type="domain" description="AP-4 complex accessory subunit Tepsin VHS/ENTH-like" evidence="1">
    <location>
        <begin position="2"/>
        <end position="71"/>
    </location>
</feature>
<dbReference type="VEuPathDB" id="VectorBase:BGLB028747"/>
<dbReference type="Pfam" id="PF25827">
    <property type="entry name" value="TVHS-like"/>
    <property type="match status" value="1"/>
</dbReference>
<gene>
    <name evidence="2" type="primary">106070025</name>
</gene>
<evidence type="ECO:0000313" key="2">
    <source>
        <dbReference type="EnsemblMetazoa" id="BGLB028747-PA"/>
    </source>
</evidence>
<accession>A0A2C9L9T5</accession>
<reference evidence="2" key="1">
    <citation type="submission" date="2020-05" db="UniProtKB">
        <authorList>
            <consortium name="EnsemblMetazoa"/>
        </authorList>
    </citation>
    <scope>IDENTIFICATION</scope>
    <source>
        <strain evidence="2">BB02</strain>
    </source>
</reference>
<evidence type="ECO:0000313" key="3">
    <source>
        <dbReference type="Proteomes" id="UP000076420"/>
    </source>
</evidence>
<proteinExistence type="predicted"/>
<dbReference type="Proteomes" id="UP000076420">
    <property type="component" value="Unassembled WGS sequence"/>
</dbReference>
<dbReference type="EnsemblMetazoa" id="BGLB028747-RA">
    <property type="protein sequence ID" value="BGLB028747-PA"/>
    <property type="gene ID" value="BGLB028747"/>
</dbReference>
<evidence type="ECO:0000259" key="1">
    <source>
        <dbReference type="Pfam" id="PF25827"/>
    </source>
</evidence>
<sequence length="144" mass="15873">MYLSPSDLKTFLARCSSLSCDAVVEILLSKLVSLDAGVVLRALQLLESVIFNREELINIDTLAAMCKVTLVTCYNNCHTRLEESPNIRGSKNQLSNQSQWSSVEVKLAKVVLILQKLSSHKDILPAERLTGFNSCVAPVIPQVN</sequence>
<dbReference type="VEuPathDB" id="VectorBase:BGLAX_051687"/>
<dbReference type="KEGG" id="bgt:106070025"/>
<name>A0A2C9L9T5_BIOGL</name>
<organism evidence="2 3">
    <name type="scientific">Biomphalaria glabrata</name>
    <name type="common">Bloodfluke planorb</name>
    <name type="synonym">Freshwater snail</name>
    <dbReference type="NCBI Taxonomy" id="6526"/>
    <lineage>
        <taxon>Eukaryota</taxon>
        <taxon>Metazoa</taxon>
        <taxon>Spiralia</taxon>
        <taxon>Lophotrochozoa</taxon>
        <taxon>Mollusca</taxon>
        <taxon>Gastropoda</taxon>
        <taxon>Heterobranchia</taxon>
        <taxon>Euthyneura</taxon>
        <taxon>Panpulmonata</taxon>
        <taxon>Hygrophila</taxon>
        <taxon>Lymnaeoidea</taxon>
        <taxon>Planorbidae</taxon>
        <taxon>Biomphalaria</taxon>
    </lineage>
</organism>
<dbReference type="AlphaFoldDB" id="A0A2C9L9T5"/>
<protein>
    <recommendedName>
        <fullName evidence="1">AP-4 complex accessory subunit Tepsin VHS/ENTH-like domain-containing protein</fullName>
    </recommendedName>
</protein>